<evidence type="ECO:0000313" key="2">
    <source>
        <dbReference type="EMBL" id="MBW0516918.1"/>
    </source>
</evidence>
<comment type="caution">
    <text evidence="2">The sequence shown here is derived from an EMBL/GenBank/DDBJ whole genome shotgun (WGS) entry which is preliminary data.</text>
</comment>
<keyword evidence="3" id="KW-1185">Reference proteome</keyword>
<feature type="region of interest" description="Disordered" evidence="1">
    <location>
        <begin position="112"/>
        <end position="147"/>
    </location>
</feature>
<feature type="compositionally biased region" description="Polar residues" evidence="1">
    <location>
        <begin position="113"/>
        <end position="127"/>
    </location>
</feature>
<gene>
    <name evidence="2" type="ORF">O181_056633</name>
</gene>
<protein>
    <submittedName>
        <fullName evidence="2">Uncharacterized protein</fullName>
    </submittedName>
</protein>
<dbReference type="AlphaFoldDB" id="A0A9Q3E9X8"/>
<dbReference type="EMBL" id="AVOT02025564">
    <property type="protein sequence ID" value="MBW0516918.1"/>
    <property type="molecule type" value="Genomic_DNA"/>
</dbReference>
<reference evidence="2" key="1">
    <citation type="submission" date="2021-03" db="EMBL/GenBank/DDBJ databases">
        <title>Draft genome sequence of rust myrtle Austropuccinia psidii MF-1, a brazilian biotype.</title>
        <authorList>
            <person name="Quecine M.C."/>
            <person name="Pachon D.M.R."/>
            <person name="Bonatelli M.L."/>
            <person name="Correr F.H."/>
            <person name="Franceschini L.M."/>
            <person name="Leite T.F."/>
            <person name="Margarido G.R.A."/>
            <person name="Almeida C.A."/>
            <person name="Ferrarezi J.A."/>
            <person name="Labate C.A."/>
        </authorList>
    </citation>
    <scope>NUCLEOTIDE SEQUENCE</scope>
    <source>
        <strain evidence="2">MF-1</strain>
    </source>
</reference>
<accession>A0A9Q3E9X8</accession>
<organism evidence="2 3">
    <name type="scientific">Austropuccinia psidii MF-1</name>
    <dbReference type="NCBI Taxonomy" id="1389203"/>
    <lineage>
        <taxon>Eukaryota</taxon>
        <taxon>Fungi</taxon>
        <taxon>Dikarya</taxon>
        <taxon>Basidiomycota</taxon>
        <taxon>Pucciniomycotina</taxon>
        <taxon>Pucciniomycetes</taxon>
        <taxon>Pucciniales</taxon>
        <taxon>Sphaerophragmiaceae</taxon>
        <taxon>Austropuccinia</taxon>
    </lineage>
</organism>
<dbReference type="Proteomes" id="UP000765509">
    <property type="component" value="Unassembled WGS sequence"/>
</dbReference>
<sequence length="147" mass="17136">MSKFAVQTQESLDDPKRINESFQINSTLKEATMKAIQERCSQLGKASEETNKRLNKVFEEQHHCKRHRDFLDQEINKLFNVYQNMKPQPEGHSLENSFHQEDIKPDALLVNKARSQSQCQDADNMSYSEEEALKQLPEASRWPQSLL</sequence>
<evidence type="ECO:0000256" key="1">
    <source>
        <dbReference type="SAM" id="MobiDB-lite"/>
    </source>
</evidence>
<proteinExistence type="predicted"/>
<name>A0A9Q3E9X8_9BASI</name>
<evidence type="ECO:0000313" key="3">
    <source>
        <dbReference type="Proteomes" id="UP000765509"/>
    </source>
</evidence>